<keyword evidence="2 4" id="KW-0479">Metal-binding</keyword>
<dbReference type="PROSITE" id="PS51007">
    <property type="entry name" value="CYTC"/>
    <property type="match status" value="1"/>
</dbReference>
<feature type="compositionally biased region" description="Acidic residues" evidence="5">
    <location>
        <begin position="170"/>
        <end position="180"/>
    </location>
</feature>
<comment type="caution">
    <text evidence="8">The sequence shown here is derived from an EMBL/GenBank/DDBJ whole genome shotgun (WGS) entry which is preliminary data.</text>
</comment>
<dbReference type="Proteomes" id="UP000252405">
    <property type="component" value="Unassembled WGS sequence"/>
</dbReference>
<gene>
    <name evidence="8" type="ORF">DU505_21685</name>
</gene>
<dbReference type="SUPFAM" id="SSF46626">
    <property type="entry name" value="Cytochrome c"/>
    <property type="match status" value="1"/>
</dbReference>
<dbReference type="GO" id="GO:0020037">
    <property type="term" value="F:heme binding"/>
    <property type="evidence" value="ECO:0007669"/>
    <property type="project" value="InterPro"/>
</dbReference>
<reference evidence="8 9" key="1">
    <citation type="submission" date="2018-07" db="EMBL/GenBank/DDBJ databases">
        <title>Halomonas montanilacus sp. nov., isolated from Lake Pengyan on Tibetan Plateau.</title>
        <authorList>
            <person name="Lu H."/>
            <person name="Xing P."/>
            <person name="Wu Q."/>
        </authorList>
    </citation>
    <scope>NUCLEOTIDE SEQUENCE [LARGE SCALE GENOMIC DNA]</scope>
    <source>
        <strain evidence="8 9">PYC7W</strain>
    </source>
</reference>
<keyword evidence="6" id="KW-0812">Transmembrane</keyword>
<feature type="domain" description="Cytochrome c" evidence="7">
    <location>
        <begin position="72"/>
        <end position="154"/>
    </location>
</feature>
<proteinExistence type="predicted"/>
<feature type="compositionally biased region" description="Low complexity" evidence="5">
    <location>
        <begin position="220"/>
        <end position="232"/>
    </location>
</feature>
<evidence type="ECO:0000259" key="7">
    <source>
        <dbReference type="PROSITE" id="PS51007"/>
    </source>
</evidence>
<dbReference type="InterPro" id="IPR036909">
    <property type="entry name" value="Cyt_c-like_dom_sf"/>
</dbReference>
<dbReference type="Pfam" id="PF13442">
    <property type="entry name" value="Cytochrome_CBB3"/>
    <property type="match status" value="1"/>
</dbReference>
<keyword evidence="1 4" id="KW-0349">Heme</keyword>
<sequence length="239" mass="25684">MSHPCKAGVPATSRRKRCMPVSKNALSRIGQFGVVIMLLPMAGMAFQAMADEHRVTGDAPGAFVVEDGKVDPDTYEGYITYTRVCMACHGPDGLGSSFAPNLVRAAERRGWADFAGTIAAGREVQPGQVMPSFADDLYVMGNIGKIYSYLRARGEGGLGRGRPRIIESVQEEAEPEEAIPEEAGQQNADQEKLDQQEGVESKDPDRAGKNQEKAKPESGEASTTEASTTEASTQDEVEE</sequence>
<dbReference type="GO" id="GO:0009055">
    <property type="term" value="F:electron transfer activity"/>
    <property type="evidence" value="ECO:0007669"/>
    <property type="project" value="InterPro"/>
</dbReference>
<dbReference type="AlphaFoldDB" id="A0A368TPK1"/>
<feature type="transmembrane region" description="Helical" evidence="6">
    <location>
        <begin position="25"/>
        <end position="46"/>
    </location>
</feature>
<evidence type="ECO:0000256" key="6">
    <source>
        <dbReference type="SAM" id="Phobius"/>
    </source>
</evidence>
<dbReference type="InterPro" id="IPR009056">
    <property type="entry name" value="Cyt_c-like_dom"/>
</dbReference>
<keyword evidence="6" id="KW-1133">Transmembrane helix</keyword>
<dbReference type="Gene3D" id="1.10.760.10">
    <property type="entry name" value="Cytochrome c-like domain"/>
    <property type="match status" value="1"/>
</dbReference>
<name>A0A368TPK1_9GAMM</name>
<evidence type="ECO:0000256" key="3">
    <source>
        <dbReference type="ARBA" id="ARBA00023004"/>
    </source>
</evidence>
<feature type="region of interest" description="Disordered" evidence="5">
    <location>
        <begin position="170"/>
        <end position="239"/>
    </location>
</feature>
<keyword evidence="6" id="KW-0472">Membrane</keyword>
<dbReference type="GO" id="GO:0046872">
    <property type="term" value="F:metal ion binding"/>
    <property type="evidence" value="ECO:0007669"/>
    <property type="project" value="UniProtKB-KW"/>
</dbReference>
<evidence type="ECO:0000256" key="1">
    <source>
        <dbReference type="ARBA" id="ARBA00022617"/>
    </source>
</evidence>
<evidence type="ECO:0000313" key="9">
    <source>
        <dbReference type="Proteomes" id="UP000252405"/>
    </source>
</evidence>
<keyword evidence="3 4" id="KW-0408">Iron</keyword>
<evidence type="ECO:0000313" key="8">
    <source>
        <dbReference type="EMBL" id="RCV86122.1"/>
    </source>
</evidence>
<keyword evidence="9" id="KW-1185">Reference proteome</keyword>
<accession>A0A368TPK1</accession>
<organism evidence="8 9">
    <name type="scientific">Billgrantia montanilacus</name>
    <dbReference type="NCBI Taxonomy" id="2282305"/>
    <lineage>
        <taxon>Bacteria</taxon>
        <taxon>Pseudomonadati</taxon>
        <taxon>Pseudomonadota</taxon>
        <taxon>Gammaproteobacteria</taxon>
        <taxon>Oceanospirillales</taxon>
        <taxon>Halomonadaceae</taxon>
        <taxon>Billgrantia</taxon>
    </lineage>
</organism>
<evidence type="ECO:0000256" key="2">
    <source>
        <dbReference type="ARBA" id="ARBA00022723"/>
    </source>
</evidence>
<evidence type="ECO:0000256" key="5">
    <source>
        <dbReference type="SAM" id="MobiDB-lite"/>
    </source>
</evidence>
<dbReference type="OrthoDB" id="5770300at2"/>
<evidence type="ECO:0000256" key="4">
    <source>
        <dbReference type="PROSITE-ProRule" id="PRU00433"/>
    </source>
</evidence>
<dbReference type="EMBL" id="QPII01000031">
    <property type="protein sequence ID" value="RCV86122.1"/>
    <property type="molecule type" value="Genomic_DNA"/>
</dbReference>
<feature type="compositionally biased region" description="Basic and acidic residues" evidence="5">
    <location>
        <begin position="189"/>
        <end position="218"/>
    </location>
</feature>
<protein>
    <recommendedName>
        <fullName evidence="7">Cytochrome c domain-containing protein</fullName>
    </recommendedName>
</protein>